<feature type="compositionally biased region" description="Low complexity" evidence="1">
    <location>
        <begin position="244"/>
        <end position="254"/>
    </location>
</feature>
<dbReference type="AlphaFoldDB" id="A0A931E2J1"/>
<dbReference type="Proteomes" id="UP000658613">
    <property type="component" value="Unassembled WGS sequence"/>
</dbReference>
<evidence type="ECO:0000256" key="1">
    <source>
        <dbReference type="SAM" id="MobiDB-lite"/>
    </source>
</evidence>
<dbReference type="RefSeq" id="WP_196825355.1">
    <property type="nucleotide sequence ID" value="NZ_CP046980.1"/>
</dbReference>
<feature type="transmembrane region" description="Helical" evidence="2">
    <location>
        <begin position="77"/>
        <end position="99"/>
    </location>
</feature>
<keyword evidence="4" id="KW-1185">Reference proteome</keyword>
<feature type="compositionally biased region" description="Pro residues" evidence="1">
    <location>
        <begin position="233"/>
        <end position="243"/>
    </location>
</feature>
<accession>A0A931E2J1</accession>
<protein>
    <recommendedName>
        <fullName evidence="5">Anti-sigma-D factor RsdA sigma factor binding region domain-containing protein</fullName>
    </recommendedName>
</protein>
<feature type="region of interest" description="Disordered" evidence="1">
    <location>
        <begin position="139"/>
        <end position="254"/>
    </location>
</feature>
<keyword evidence="2" id="KW-1133">Transmembrane helix</keyword>
<reference evidence="3" key="1">
    <citation type="submission" date="2020-11" db="EMBL/GenBank/DDBJ databases">
        <title>Sequencing the genomes of 1000 actinobacteria strains.</title>
        <authorList>
            <person name="Klenk H.-P."/>
        </authorList>
    </citation>
    <scope>NUCLEOTIDE SEQUENCE</scope>
    <source>
        <strain evidence="3">DSM 45632</strain>
    </source>
</reference>
<comment type="caution">
    <text evidence="3">The sequence shown here is derived from an EMBL/GenBank/DDBJ whole genome shotgun (WGS) entry which is preliminary data.</text>
</comment>
<organism evidence="3 4">
    <name type="scientific">Corynebacterium aquatimens</name>
    <dbReference type="NCBI Taxonomy" id="1190508"/>
    <lineage>
        <taxon>Bacteria</taxon>
        <taxon>Bacillati</taxon>
        <taxon>Actinomycetota</taxon>
        <taxon>Actinomycetes</taxon>
        <taxon>Mycobacteriales</taxon>
        <taxon>Corynebacteriaceae</taxon>
        <taxon>Corynebacterium</taxon>
    </lineage>
</organism>
<evidence type="ECO:0000313" key="4">
    <source>
        <dbReference type="Proteomes" id="UP000658613"/>
    </source>
</evidence>
<proteinExistence type="predicted"/>
<feature type="compositionally biased region" description="Low complexity" evidence="1">
    <location>
        <begin position="223"/>
        <end position="232"/>
    </location>
</feature>
<sequence>MERKWDTRSIADDDAFLTALSEGSDPSGGSDELAAMLLELREDVEAPMPAAPMLPEHNDGPADLDAYRRRRRGANPWVAGLVGAAAATVVVAGAGTALFGPPTTNSSTTVELASALEEIENATNNGDIAAAREMIAKLRSDVEREKNSRRGGERHAPAPGSSSPAAPAPREDKRVETVTVTPPPVTHTVTVTEGAPAPQSPKQNEPAQQAPEKTPAPKPAPKPAASSQAPQPTEKPAPQPEKPAPAAQEQDADK</sequence>
<keyword evidence="2" id="KW-0812">Transmembrane</keyword>
<keyword evidence="2" id="KW-0472">Membrane</keyword>
<feature type="compositionally biased region" description="Basic and acidic residues" evidence="1">
    <location>
        <begin position="139"/>
        <end position="156"/>
    </location>
</feature>
<evidence type="ECO:0000313" key="3">
    <source>
        <dbReference type="EMBL" id="MBG6123068.1"/>
    </source>
</evidence>
<gene>
    <name evidence="3" type="ORF">IW254_002037</name>
</gene>
<evidence type="ECO:0008006" key="5">
    <source>
        <dbReference type="Google" id="ProtNLM"/>
    </source>
</evidence>
<dbReference type="EMBL" id="JADOUE010000001">
    <property type="protein sequence ID" value="MBG6123068.1"/>
    <property type="molecule type" value="Genomic_DNA"/>
</dbReference>
<name>A0A931E2J1_9CORY</name>
<evidence type="ECO:0000256" key="2">
    <source>
        <dbReference type="SAM" id="Phobius"/>
    </source>
</evidence>